<accession>A0ABS1IX59</accession>
<feature type="transmembrane region" description="Helical" evidence="1">
    <location>
        <begin position="34"/>
        <end position="53"/>
    </location>
</feature>
<reference evidence="2 3" key="1">
    <citation type="submission" date="2021-01" db="EMBL/GenBank/DDBJ databases">
        <title>Isolation and description of Catonella massiliensis sp. nov., a novel Catonella species, isolated from a stable periodontitis subject.</title>
        <authorList>
            <person name="Antezack A."/>
            <person name="Boxberger M."/>
            <person name="La Scola B."/>
            <person name="Monnet-Corti V."/>
        </authorList>
    </citation>
    <scope>NUCLEOTIDE SEQUENCE [LARGE SCALE GENOMIC DNA]</scope>
    <source>
        <strain evidence="2 3">Marseille-Q4567</strain>
    </source>
</reference>
<evidence type="ECO:0000313" key="2">
    <source>
        <dbReference type="EMBL" id="MBK5896234.1"/>
    </source>
</evidence>
<sequence length="58" mass="6497">MKPKKFSPFYIKLIAGAIILIFAGYMYYKGNNNQYAAFIGIGGILILNAYSMGNKKKK</sequence>
<dbReference type="RefSeq" id="WP_208427821.1">
    <property type="nucleotide sequence ID" value="NZ_JAEPRJ010000001.1"/>
</dbReference>
<keyword evidence="1" id="KW-1133">Transmembrane helix</keyword>
<proteinExistence type="predicted"/>
<keyword evidence="1" id="KW-0812">Transmembrane</keyword>
<keyword evidence="1" id="KW-0472">Membrane</keyword>
<dbReference type="Proteomes" id="UP000604730">
    <property type="component" value="Unassembled WGS sequence"/>
</dbReference>
<dbReference type="EMBL" id="JAEPRJ010000001">
    <property type="protein sequence ID" value="MBK5896234.1"/>
    <property type="molecule type" value="Genomic_DNA"/>
</dbReference>
<name>A0ABS1IX59_9FIRM</name>
<evidence type="ECO:0000313" key="3">
    <source>
        <dbReference type="Proteomes" id="UP000604730"/>
    </source>
</evidence>
<evidence type="ECO:0000256" key="1">
    <source>
        <dbReference type="SAM" id="Phobius"/>
    </source>
</evidence>
<organism evidence="2 3">
    <name type="scientific">Catonella massiliensis</name>
    <dbReference type="NCBI Taxonomy" id="2799636"/>
    <lineage>
        <taxon>Bacteria</taxon>
        <taxon>Bacillati</taxon>
        <taxon>Bacillota</taxon>
        <taxon>Clostridia</taxon>
        <taxon>Lachnospirales</taxon>
        <taxon>Lachnospiraceae</taxon>
        <taxon>Catonella</taxon>
    </lineage>
</organism>
<comment type="caution">
    <text evidence="2">The sequence shown here is derived from an EMBL/GenBank/DDBJ whole genome shotgun (WGS) entry which is preliminary data.</text>
</comment>
<keyword evidence="3" id="KW-1185">Reference proteome</keyword>
<gene>
    <name evidence="2" type="ORF">JJN12_00315</name>
</gene>
<protein>
    <submittedName>
        <fullName evidence="2">Uncharacterized protein</fullName>
    </submittedName>
</protein>
<feature type="transmembrane region" description="Helical" evidence="1">
    <location>
        <begin position="9"/>
        <end position="28"/>
    </location>
</feature>